<feature type="signal peptide" evidence="1">
    <location>
        <begin position="1"/>
        <end position="18"/>
    </location>
</feature>
<sequence length="107" mass="12055">MKSMTITMLIVALIFVQAAYTYSDGDAYLRLLRRLMDEKQLEKRTNNYVQCWSDYNSKGTCCGTVDMRGVPTGNLDNHCTVQLGNCCYRGVQGRCHWQFGAVCPAGK</sequence>
<dbReference type="EMBL" id="CAJNOJ010000352">
    <property type="protein sequence ID" value="CAF1413437.1"/>
    <property type="molecule type" value="Genomic_DNA"/>
</dbReference>
<name>A0A815ZLX3_ADIRI</name>
<protein>
    <submittedName>
        <fullName evidence="3">Uncharacterized protein</fullName>
    </submittedName>
</protein>
<feature type="chain" id="PRO_5036229436" evidence="1">
    <location>
        <begin position="19"/>
        <end position="107"/>
    </location>
</feature>
<evidence type="ECO:0000256" key="1">
    <source>
        <dbReference type="SAM" id="SignalP"/>
    </source>
</evidence>
<proteinExistence type="predicted"/>
<gene>
    <name evidence="2" type="ORF">EDS130_LOCUS36909</name>
    <name evidence="3" type="ORF">XAT740_LOCUS45878</name>
</gene>
<evidence type="ECO:0000313" key="4">
    <source>
        <dbReference type="Proteomes" id="UP000663828"/>
    </source>
</evidence>
<accession>A0A815ZLX3</accession>
<dbReference type="Proteomes" id="UP000663828">
    <property type="component" value="Unassembled WGS sequence"/>
</dbReference>
<evidence type="ECO:0000313" key="2">
    <source>
        <dbReference type="EMBL" id="CAF1413437.1"/>
    </source>
</evidence>
<evidence type="ECO:0000313" key="3">
    <source>
        <dbReference type="EMBL" id="CAF1584521.1"/>
    </source>
</evidence>
<dbReference type="AlphaFoldDB" id="A0A815ZLX3"/>
<comment type="caution">
    <text evidence="3">The sequence shown here is derived from an EMBL/GenBank/DDBJ whole genome shotgun (WGS) entry which is preliminary data.</text>
</comment>
<organism evidence="3 4">
    <name type="scientific">Adineta ricciae</name>
    <name type="common">Rotifer</name>
    <dbReference type="NCBI Taxonomy" id="249248"/>
    <lineage>
        <taxon>Eukaryota</taxon>
        <taxon>Metazoa</taxon>
        <taxon>Spiralia</taxon>
        <taxon>Gnathifera</taxon>
        <taxon>Rotifera</taxon>
        <taxon>Eurotatoria</taxon>
        <taxon>Bdelloidea</taxon>
        <taxon>Adinetida</taxon>
        <taxon>Adinetidae</taxon>
        <taxon>Adineta</taxon>
    </lineage>
</organism>
<keyword evidence="1" id="KW-0732">Signal</keyword>
<keyword evidence="4" id="KW-1185">Reference proteome</keyword>
<reference evidence="3" key="1">
    <citation type="submission" date="2021-02" db="EMBL/GenBank/DDBJ databases">
        <authorList>
            <person name="Nowell W R."/>
        </authorList>
    </citation>
    <scope>NUCLEOTIDE SEQUENCE</scope>
</reference>
<dbReference type="OrthoDB" id="9994533at2759"/>
<dbReference type="EMBL" id="CAJNOR010006065">
    <property type="protein sequence ID" value="CAF1584521.1"/>
    <property type="molecule type" value="Genomic_DNA"/>
</dbReference>
<dbReference type="Proteomes" id="UP000663852">
    <property type="component" value="Unassembled WGS sequence"/>
</dbReference>